<dbReference type="PROSITE" id="PS50885">
    <property type="entry name" value="HAMP"/>
    <property type="match status" value="1"/>
</dbReference>
<dbReference type="Pfam" id="PF02743">
    <property type="entry name" value="dCache_1"/>
    <property type="match status" value="1"/>
</dbReference>
<dbReference type="InterPro" id="IPR003660">
    <property type="entry name" value="HAMP_dom"/>
</dbReference>
<protein>
    <recommendedName>
        <fullName evidence="3">histidine kinase</fullName>
        <ecNumber evidence="3">2.7.13.3</ecNumber>
    </recommendedName>
</protein>
<organism evidence="13 14">
    <name type="scientific">Caldalkalibacillus uzonensis</name>
    <dbReference type="NCBI Taxonomy" id="353224"/>
    <lineage>
        <taxon>Bacteria</taxon>
        <taxon>Bacillati</taxon>
        <taxon>Bacillota</taxon>
        <taxon>Bacilli</taxon>
        <taxon>Bacillales</taxon>
        <taxon>Bacillaceae</taxon>
        <taxon>Caldalkalibacillus</taxon>
    </lineage>
</organism>
<evidence type="ECO:0000256" key="5">
    <source>
        <dbReference type="ARBA" id="ARBA00022553"/>
    </source>
</evidence>
<dbReference type="InterPro" id="IPR050398">
    <property type="entry name" value="HssS/ArlS-like"/>
</dbReference>
<evidence type="ECO:0000313" key="13">
    <source>
        <dbReference type="EMBL" id="MDQ0337851.1"/>
    </source>
</evidence>
<dbReference type="PANTHER" id="PTHR45528:SF10">
    <property type="entry name" value="METHYL-ACCEPTING CHEMOTAXIS PROTEIN"/>
    <property type="match status" value="1"/>
</dbReference>
<evidence type="ECO:0000256" key="4">
    <source>
        <dbReference type="ARBA" id="ARBA00022475"/>
    </source>
</evidence>
<dbReference type="Proteomes" id="UP001232445">
    <property type="component" value="Unassembled WGS sequence"/>
</dbReference>
<dbReference type="CDD" id="cd12913">
    <property type="entry name" value="PDC1_MCP_like"/>
    <property type="match status" value="1"/>
</dbReference>
<comment type="subcellular location">
    <subcellularLocation>
        <location evidence="2">Cell membrane</location>
        <topology evidence="2">Multi-pass membrane protein</topology>
    </subcellularLocation>
</comment>
<keyword evidence="5" id="KW-0597">Phosphoprotein</keyword>
<proteinExistence type="predicted"/>
<evidence type="ECO:0000256" key="10">
    <source>
        <dbReference type="ARBA" id="ARBA00023136"/>
    </source>
</evidence>
<keyword evidence="14" id="KW-1185">Reference proteome</keyword>
<dbReference type="CDD" id="cd12912">
    <property type="entry name" value="PDC2_MCP_like"/>
    <property type="match status" value="1"/>
</dbReference>
<evidence type="ECO:0000256" key="3">
    <source>
        <dbReference type="ARBA" id="ARBA00012438"/>
    </source>
</evidence>
<keyword evidence="7 11" id="KW-0812">Transmembrane</keyword>
<name>A0ABU0CN56_9BACI</name>
<evidence type="ECO:0000259" key="12">
    <source>
        <dbReference type="PROSITE" id="PS50885"/>
    </source>
</evidence>
<dbReference type="InterPro" id="IPR029151">
    <property type="entry name" value="Sensor-like_sf"/>
</dbReference>
<keyword evidence="10 11" id="KW-0472">Membrane</keyword>
<evidence type="ECO:0000256" key="1">
    <source>
        <dbReference type="ARBA" id="ARBA00000085"/>
    </source>
</evidence>
<evidence type="ECO:0000256" key="9">
    <source>
        <dbReference type="ARBA" id="ARBA00022989"/>
    </source>
</evidence>
<evidence type="ECO:0000313" key="14">
    <source>
        <dbReference type="Proteomes" id="UP001232445"/>
    </source>
</evidence>
<dbReference type="SUPFAM" id="SSF103190">
    <property type="entry name" value="Sensory domain-like"/>
    <property type="match status" value="1"/>
</dbReference>
<dbReference type="Gene3D" id="1.10.8.500">
    <property type="entry name" value="HAMP domain in histidine kinase"/>
    <property type="match status" value="1"/>
</dbReference>
<gene>
    <name evidence="13" type="ORF">J2S00_000634</name>
</gene>
<sequence length="394" mass="44276">MIVVTVLLDRFILTKVENDYFIRSERELLHIDYALTSYFKSIHEDVTMLATHPAILTADDSITSYMEFEGEEEYIEMTPSQNGGIETEIFHVFRHYAESHHHAAYVYMGTEHGGYIQYPEMLTLAGYDPRERPFYQSAVENPGETVMTGAYPYSEGSSTVIVSSVRSIEDNGQLIGVVGVDVSLEGLTDMIGEVTIGENGYVILVEDNGTILAHPRNPEANFNPISSLELPNLEELRQTAFYSAEINDQPYILHTYVSPELDWHYIAVIDRNEILQSAFQVRKVLLITGVIFVAFIGLTAFLLSSRVTKRLNRISALTISMAQGDLSQKAEISGEDEIGQMASNFNKMANGLKEMISHISKEAPWTPFFQWDGPLCPQWHRLQLSPVQLPGASH</sequence>
<dbReference type="InterPro" id="IPR033479">
    <property type="entry name" value="dCache_1"/>
</dbReference>
<evidence type="ECO:0000256" key="2">
    <source>
        <dbReference type="ARBA" id="ARBA00004651"/>
    </source>
</evidence>
<feature type="transmembrane region" description="Helical" evidence="11">
    <location>
        <begin position="284"/>
        <end position="303"/>
    </location>
</feature>
<dbReference type="EMBL" id="JAUSUQ010000002">
    <property type="protein sequence ID" value="MDQ0337851.1"/>
    <property type="molecule type" value="Genomic_DNA"/>
</dbReference>
<dbReference type="PANTHER" id="PTHR45528">
    <property type="entry name" value="SENSOR HISTIDINE KINASE CPXA"/>
    <property type="match status" value="1"/>
</dbReference>
<dbReference type="EC" id="2.7.13.3" evidence="3"/>
<comment type="caution">
    <text evidence="13">The sequence shown here is derived from an EMBL/GenBank/DDBJ whole genome shotgun (WGS) entry which is preliminary data.</text>
</comment>
<dbReference type="Pfam" id="PF00672">
    <property type="entry name" value="HAMP"/>
    <property type="match status" value="1"/>
</dbReference>
<dbReference type="SUPFAM" id="SSF158472">
    <property type="entry name" value="HAMP domain-like"/>
    <property type="match status" value="1"/>
</dbReference>
<evidence type="ECO:0000256" key="7">
    <source>
        <dbReference type="ARBA" id="ARBA00022692"/>
    </source>
</evidence>
<keyword evidence="4" id="KW-1003">Cell membrane</keyword>
<keyword evidence="6" id="KW-0808">Transferase</keyword>
<dbReference type="SMART" id="SM00304">
    <property type="entry name" value="HAMP"/>
    <property type="match status" value="1"/>
</dbReference>
<comment type="catalytic activity">
    <reaction evidence="1">
        <text>ATP + protein L-histidine = ADP + protein N-phospho-L-histidine.</text>
        <dbReference type="EC" id="2.7.13.3"/>
    </reaction>
</comment>
<accession>A0ABU0CN56</accession>
<keyword evidence="9 11" id="KW-1133">Transmembrane helix</keyword>
<reference evidence="13 14" key="1">
    <citation type="submission" date="2023-07" db="EMBL/GenBank/DDBJ databases">
        <title>Genomic Encyclopedia of Type Strains, Phase IV (KMG-IV): sequencing the most valuable type-strain genomes for metagenomic binning, comparative biology and taxonomic classification.</title>
        <authorList>
            <person name="Goeker M."/>
        </authorList>
    </citation>
    <scope>NUCLEOTIDE SEQUENCE [LARGE SCALE GENOMIC DNA]</scope>
    <source>
        <strain evidence="13 14">DSM 17740</strain>
    </source>
</reference>
<dbReference type="CDD" id="cd06225">
    <property type="entry name" value="HAMP"/>
    <property type="match status" value="1"/>
</dbReference>
<feature type="domain" description="HAMP" evidence="12">
    <location>
        <begin position="305"/>
        <end position="357"/>
    </location>
</feature>
<evidence type="ECO:0000256" key="8">
    <source>
        <dbReference type="ARBA" id="ARBA00022777"/>
    </source>
</evidence>
<evidence type="ECO:0000256" key="6">
    <source>
        <dbReference type="ARBA" id="ARBA00022679"/>
    </source>
</evidence>
<dbReference type="Gene3D" id="3.30.450.20">
    <property type="entry name" value="PAS domain"/>
    <property type="match status" value="2"/>
</dbReference>
<keyword evidence="8" id="KW-0418">Kinase</keyword>
<evidence type="ECO:0000256" key="11">
    <source>
        <dbReference type="SAM" id="Phobius"/>
    </source>
</evidence>